<proteinExistence type="predicted"/>
<evidence type="ECO:0000256" key="1">
    <source>
        <dbReference type="SAM" id="Phobius"/>
    </source>
</evidence>
<feature type="transmembrane region" description="Helical" evidence="1">
    <location>
        <begin position="209"/>
        <end position="229"/>
    </location>
</feature>
<dbReference type="AlphaFoldDB" id="A0A0P6WTQ0"/>
<gene>
    <name evidence="2" type="ORF">AC812_14695</name>
</gene>
<dbReference type="Pfam" id="PF14256">
    <property type="entry name" value="YwiC"/>
    <property type="match status" value="1"/>
</dbReference>
<sequence length="286" mass="31527">MSVQANATRKSNLFQRHIAVPVEHGSWVFLLGPMMVGLVISGGWNSAQGWVILAALAGFFFRQPLTILIKVISHRRPSKERLPALFWMGIYGLIGLIGVAGMLSQDLGFLVILALPAFPVLLWHLWLVSRREERRKPIVEIAGSGVLGLAAPAVYWSGIGGINWSGWVLWLLLWLQAIGSILYAYLRLNQREWKVLPTWGERIRAGRTALLVCGGSFAVVGLLSTAGLLPPLLPLAYLIQFTEAVWGTIRPAVGVKPVAIGVRQLIISTLFMFVFALLWIQPAFGF</sequence>
<protein>
    <recommendedName>
        <fullName evidence="4">YwiC-like family protein</fullName>
    </recommendedName>
</protein>
<evidence type="ECO:0008006" key="4">
    <source>
        <dbReference type="Google" id="ProtNLM"/>
    </source>
</evidence>
<feature type="transmembrane region" description="Helical" evidence="1">
    <location>
        <begin position="25"/>
        <end position="44"/>
    </location>
</feature>
<keyword evidence="1" id="KW-1133">Transmembrane helix</keyword>
<dbReference type="OrthoDB" id="158775at2"/>
<accession>A0A0P6WTQ0</accession>
<keyword evidence="3" id="KW-1185">Reference proteome</keyword>
<feature type="transmembrane region" description="Helical" evidence="1">
    <location>
        <begin position="138"/>
        <end position="155"/>
    </location>
</feature>
<comment type="caution">
    <text evidence="2">The sequence shown here is derived from an EMBL/GenBank/DDBJ whole genome shotgun (WGS) entry which is preliminary data.</text>
</comment>
<keyword evidence="1" id="KW-0812">Transmembrane</keyword>
<feature type="transmembrane region" description="Helical" evidence="1">
    <location>
        <begin position="50"/>
        <end position="72"/>
    </location>
</feature>
<keyword evidence="1" id="KW-0472">Membrane</keyword>
<feature type="transmembrane region" description="Helical" evidence="1">
    <location>
        <begin position="84"/>
        <end position="103"/>
    </location>
</feature>
<dbReference type="EMBL" id="LGHJ01000020">
    <property type="protein sequence ID" value="KPL73627.1"/>
    <property type="molecule type" value="Genomic_DNA"/>
</dbReference>
<dbReference type="RefSeq" id="WP_061915042.1">
    <property type="nucleotide sequence ID" value="NZ_DF967971.1"/>
</dbReference>
<evidence type="ECO:0000313" key="3">
    <source>
        <dbReference type="Proteomes" id="UP000050514"/>
    </source>
</evidence>
<dbReference type="InterPro" id="IPR025576">
    <property type="entry name" value="YwiC"/>
</dbReference>
<name>A0A0P6WTQ0_9CHLR</name>
<organism evidence="2 3">
    <name type="scientific">Bellilinea caldifistulae</name>
    <dbReference type="NCBI Taxonomy" id="360411"/>
    <lineage>
        <taxon>Bacteria</taxon>
        <taxon>Bacillati</taxon>
        <taxon>Chloroflexota</taxon>
        <taxon>Anaerolineae</taxon>
        <taxon>Anaerolineales</taxon>
        <taxon>Anaerolineaceae</taxon>
        <taxon>Bellilinea</taxon>
    </lineage>
</organism>
<evidence type="ECO:0000313" key="2">
    <source>
        <dbReference type="EMBL" id="KPL73627.1"/>
    </source>
</evidence>
<feature type="transmembrane region" description="Helical" evidence="1">
    <location>
        <begin position="265"/>
        <end position="284"/>
    </location>
</feature>
<feature type="transmembrane region" description="Helical" evidence="1">
    <location>
        <begin position="109"/>
        <end position="126"/>
    </location>
</feature>
<reference evidence="2 3" key="1">
    <citation type="submission" date="2015-07" db="EMBL/GenBank/DDBJ databases">
        <title>Draft genome of Bellilinea caldifistulae DSM 17877.</title>
        <authorList>
            <person name="Hemp J."/>
            <person name="Ward L.M."/>
            <person name="Pace L.A."/>
            <person name="Fischer W.W."/>
        </authorList>
    </citation>
    <scope>NUCLEOTIDE SEQUENCE [LARGE SCALE GENOMIC DNA]</scope>
    <source>
        <strain evidence="2 3">GOMI-1</strain>
    </source>
</reference>
<dbReference type="Proteomes" id="UP000050514">
    <property type="component" value="Unassembled WGS sequence"/>
</dbReference>
<feature type="transmembrane region" description="Helical" evidence="1">
    <location>
        <begin position="167"/>
        <end position="188"/>
    </location>
</feature>